<reference evidence="1" key="1">
    <citation type="journal article" date="2015" name="Nature">
        <title>Complex archaea that bridge the gap between prokaryotes and eukaryotes.</title>
        <authorList>
            <person name="Spang A."/>
            <person name="Saw J.H."/>
            <person name="Jorgensen S.L."/>
            <person name="Zaremba-Niedzwiedzka K."/>
            <person name="Martijn J."/>
            <person name="Lind A.E."/>
            <person name="van Eijk R."/>
            <person name="Schleper C."/>
            <person name="Guy L."/>
            <person name="Ettema T.J."/>
        </authorList>
    </citation>
    <scope>NUCLEOTIDE SEQUENCE</scope>
</reference>
<proteinExistence type="predicted"/>
<name>A0A0F8ZS94_9ZZZZ</name>
<sequence length="147" mass="16340">MMEKQVETLGDTMKVIDVIWFNSRFGACGLVVAENEGGERKIYGGVVLGLDPRADKHELRSWGNKVDIEKLEGFIAKAKVNEPEPKPVKEELPEMISILELSTGKALYLTGGELTRDDAHEAIVRLTEIWGTDFEKQGIKDKALGLK</sequence>
<dbReference type="AlphaFoldDB" id="A0A0F8ZS94"/>
<gene>
    <name evidence="1" type="ORF">LCGC14_2739320</name>
</gene>
<dbReference type="EMBL" id="LAZR01049788">
    <property type="protein sequence ID" value="KKK88820.1"/>
    <property type="molecule type" value="Genomic_DNA"/>
</dbReference>
<evidence type="ECO:0000313" key="1">
    <source>
        <dbReference type="EMBL" id="KKK88820.1"/>
    </source>
</evidence>
<comment type="caution">
    <text evidence="1">The sequence shown here is derived from an EMBL/GenBank/DDBJ whole genome shotgun (WGS) entry which is preliminary data.</text>
</comment>
<organism evidence="1">
    <name type="scientific">marine sediment metagenome</name>
    <dbReference type="NCBI Taxonomy" id="412755"/>
    <lineage>
        <taxon>unclassified sequences</taxon>
        <taxon>metagenomes</taxon>
        <taxon>ecological metagenomes</taxon>
    </lineage>
</organism>
<protein>
    <submittedName>
        <fullName evidence="1">Uncharacterized protein</fullName>
    </submittedName>
</protein>
<accession>A0A0F8ZS94</accession>